<accession>A0A164N3Y7</accession>
<name>A0A164N3Y7_9AGAM</name>
<organism evidence="1 2">
    <name type="scientific">Sistotremastrum niveocremeum HHB9708</name>
    <dbReference type="NCBI Taxonomy" id="1314777"/>
    <lineage>
        <taxon>Eukaryota</taxon>
        <taxon>Fungi</taxon>
        <taxon>Dikarya</taxon>
        <taxon>Basidiomycota</taxon>
        <taxon>Agaricomycotina</taxon>
        <taxon>Agaricomycetes</taxon>
        <taxon>Sistotremastrales</taxon>
        <taxon>Sistotremastraceae</taxon>
        <taxon>Sertulicium</taxon>
        <taxon>Sertulicium niveocremeum</taxon>
    </lineage>
</organism>
<dbReference type="AlphaFoldDB" id="A0A164N3Y7"/>
<proteinExistence type="predicted"/>
<gene>
    <name evidence="1" type="ORF">SISNIDRAFT_471081</name>
</gene>
<dbReference type="Proteomes" id="UP000076722">
    <property type="component" value="Unassembled WGS sequence"/>
</dbReference>
<keyword evidence="2" id="KW-1185">Reference proteome</keyword>
<dbReference type="EMBL" id="KV419452">
    <property type="protein sequence ID" value="KZS87327.1"/>
    <property type="molecule type" value="Genomic_DNA"/>
</dbReference>
<sequence length="236" mass="27405">MLTAVALAIFAIGLSVIFIRPSNIAKWLLLPKTDQTLLDTDDELRRAEFKLHDYELKLVDDIRLSWMSDRTNYWRTYCVQLRQVRGELSRIRHMRSYLHQFRVDLGELQRHHIGLGLSEVTSEGAIRCAIDAANLIRNALPPHTPRNLADYKTELFDILLAFNKEVEKDERFCAEDNDDNFEEILRELGLWDEKTSITTLERIPDLITLPNSDIHEIMSDDHMPVDQEDSDISSTI</sequence>
<protein>
    <submittedName>
        <fullName evidence="1">Uncharacterized protein</fullName>
    </submittedName>
</protein>
<reference evidence="1 2" key="1">
    <citation type="journal article" date="2016" name="Mol. Biol. Evol.">
        <title>Comparative Genomics of Early-Diverging Mushroom-Forming Fungi Provides Insights into the Origins of Lignocellulose Decay Capabilities.</title>
        <authorList>
            <person name="Nagy L.G."/>
            <person name="Riley R."/>
            <person name="Tritt A."/>
            <person name="Adam C."/>
            <person name="Daum C."/>
            <person name="Floudas D."/>
            <person name="Sun H."/>
            <person name="Yadav J.S."/>
            <person name="Pangilinan J."/>
            <person name="Larsson K.H."/>
            <person name="Matsuura K."/>
            <person name="Barry K."/>
            <person name="Labutti K."/>
            <person name="Kuo R."/>
            <person name="Ohm R.A."/>
            <person name="Bhattacharya S.S."/>
            <person name="Shirouzu T."/>
            <person name="Yoshinaga Y."/>
            <person name="Martin F.M."/>
            <person name="Grigoriev I.V."/>
            <person name="Hibbett D.S."/>
        </authorList>
    </citation>
    <scope>NUCLEOTIDE SEQUENCE [LARGE SCALE GENOMIC DNA]</scope>
    <source>
        <strain evidence="1 2">HHB9708</strain>
    </source>
</reference>
<evidence type="ECO:0000313" key="1">
    <source>
        <dbReference type="EMBL" id="KZS87327.1"/>
    </source>
</evidence>
<evidence type="ECO:0000313" key="2">
    <source>
        <dbReference type="Proteomes" id="UP000076722"/>
    </source>
</evidence>